<keyword evidence="5" id="KW-0507">mRNA processing</keyword>
<dbReference type="GO" id="GO:0005634">
    <property type="term" value="C:nucleus"/>
    <property type="evidence" value="ECO:0007669"/>
    <property type="project" value="UniProtKB-SubCell"/>
</dbReference>
<comment type="similarity">
    <text evidence="3">Belongs to the SDE2 family.</text>
</comment>
<keyword evidence="9" id="KW-0175">Coiled coil</keyword>
<dbReference type="Pfam" id="PF13297">
    <property type="entry name" value="SDE2_2C"/>
    <property type="match status" value="1"/>
</dbReference>
<dbReference type="PANTHER" id="PTHR12786">
    <property type="entry name" value="SPLICING FACTOR SF3A-RELATED"/>
    <property type="match status" value="1"/>
</dbReference>
<accession>A0A7S3UF40</accession>
<keyword evidence="8" id="KW-0131">Cell cycle</keyword>
<evidence type="ECO:0000256" key="4">
    <source>
        <dbReference type="ARBA" id="ARBA00022490"/>
    </source>
</evidence>
<organism evidence="13">
    <name type="scientific">Picocystis salinarum</name>
    <dbReference type="NCBI Taxonomy" id="88271"/>
    <lineage>
        <taxon>Eukaryota</taxon>
        <taxon>Viridiplantae</taxon>
        <taxon>Chlorophyta</taxon>
        <taxon>Picocystophyceae</taxon>
        <taxon>Picocystales</taxon>
        <taxon>Picocystaceae</taxon>
        <taxon>Picocystis</taxon>
    </lineage>
</organism>
<feature type="compositionally biased region" description="Basic and acidic residues" evidence="10">
    <location>
        <begin position="196"/>
        <end position="209"/>
    </location>
</feature>
<feature type="compositionally biased region" description="Basic and acidic residues" evidence="10">
    <location>
        <begin position="225"/>
        <end position="250"/>
    </location>
</feature>
<dbReference type="Pfam" id="PF22782">
    <property type="entry name" value="SDE2"/>
    <property type="match status" value="1"/>
</dbReference>
<keyword evidence="6" id="KW-0508">mRNA splicing</keyword>
<dbReference type="InterPro" id="IPR053822">
    <property type="entry name" value="SDE2-like_dom"/>
</dbReference>
<dbReference type="InterPro" id="IPR051421">
    <property type="entry name" value="RNA_Proc_DNA_Dmg_Regulator"/>
</dbReference>
<dbReference type="AlphaFoldDB" id="A0A7S3UF40"/>
<feature type="coiled-coil region" evidence="9">
    <location>
        <begin position="111"/>
        <end position="175"/>
    </location>
</feature>
<dbReference type="EMBL" id="HBIS01007846">
    <property type="protein sequence ID" value="CAE0612945.1"/>
    <property type="molecule type" value="Transcribed_RNA"/>
</dbReference>
<feature type="region of interest" description="Disordered" evidence="10">
    <location>
        <begin position="183"/>
        <end position="298"/>
    </location>
</feature>
<evidence type="ECO:0008006" key="14">
    <source>
        <dbReference type="Google" id="ProtNLM"/>
    </source>
</evidence>
<keyword evidence="4" id="KW-0963">Cytoplasm</keyword>
<dbReference type="GO" id="GO:0008380">
    <property type="term" value="P:RNA splicing"/>
    <property type="evidence" value="ECO:0007669"/>
    <property type="project" value="UniProtKB-KW"/>
</dbReference>
<evidence type="ECO:0000259" key="11">
    <source>
        <dbReference type="Pfam" id="PF13297"/>
    </source>
</evidence>
<dbReference type="InterPro" id="IPR025086">
    <property type="entry name" value="SDE2/SF3A3_SAP"/>
</dbReference>
<evidence type="ECO:0000256" key="8">
    <source>
        <dbReference type="ARBA" id="ARBA00023306"/>
    </source>
</evidence>
<feature type="compositionally biased region" description="Polar residues" evidence="10">
    <location>
        <begin position="279"/>
        <end position="289"/>
    </location>
</feature>
<evidence type="ECO:0000256" key="1">
    <source>
        <dbReference type="ARBA" id="ARBA00004123"/>
    </source>
</evidence>
<evidence type="ECO:0000256" key="9">
    <source>
        <dbReference type="SAM" id="Coils"/>
    </source>
</evidence>
<comment type="subcellular location">
    <subcellularLocation>
        <location evidence="2">Cytoplasm</location>
    </subcellularLocation>
    <subcellularLocation>
        <location evidence="1">Nucleus</location>
    </subcellularLocation>
</comment>
<keyword evidence="7" id="KW-0539">Nucleus</keyword>
<proteinExistence type="inferred from homology"/>
<evidence type="ECO:0000259" key="12">
    <source>
        <dbReference type="Pfam" id="PF22782"/>
    </source>
</evidence>
<evidence type="ECO:0000256" key="7">
    <source>
        <dbReference type="ARBA" id="ARBA00023242"/>
    </source>
</evidence>
<evidence type="ECO:0000256" key="6">
    <source>
        <dbReference type="ARBA" id="ARBA00023187"/>
    </source>
</evidence>
<feature type="domain" description="SDE2-like" evidence="12">
    <location>
        <begin position="85"/>
        <end position="181"/>
    </location>
</feature>
<gene>
    <name evidence="13" type="ORF">PSAL00342_LOCUS6844</name>
</gene>
<name>A0A7S3UF40_9CHLO</name>
<protein>
    <recommendedName>
        <fullName evidence="14">Sde2 N-terminal ubiquitin domain-containing protein</fullName>
    </recommendedName>
</protein>
<evidence type="ECO:0000256" key="10">
    <source>
        <dbReference type="SAM" id="MobiDB-lite"/>
    </source>
</evidence>
<evidence type="ECO:0000256" key="3">
    <source>
        <dbReference type="ARBA" id="ARBA00008726"/>
    </source>
</evidence>
<reference evidence="13" key="1">
    <citation type="submission" date="2021-01" db="EMBL/GenBank/DDBJ databases">
        <authorList>
            <person name="Corre E."/>
            <person name="Pelletier E."/>
            <person name="Niang G."/>
            <person name="Scheremetjew M."/>
            <person name="Finn R."/>
            <person name="Kale V."/>
            <person name="Holt S."/>
            <person name="Cochrane G."/>
            <person name="Meng A."/>
            <person name="Brown T."/>
            <person name="Cohen L."/>
        </authorList>
    </citation>
    <scope>NUCLEOTIDE SEQUENCE</scope>
    <source>
        <strain evidence="13">CCMP1897</strain>
    </source>
</reference>
<dbReference type="PANTHER" id="PTHR12786:SF1">
    <property type="entry name" value="SPLICING REGULATOR SDE2"/>
    <property type="match status" value="1"/>
</dbReference>
<dbReference type="GO" id="GO:0006397">
    <property type="term" value="P:mRNA processing"/>
    <property type="evidence" value="ECO:0007669"/>
    <property type="project" value="UniProtKB-KW"/>
</dbReference>
<feature type="domain" description="SDE2/SF3A3 SAP" evidence="11">
    <location>
        <begin position="290"/>
        <end position="358"/>
    </location>
</feature>
<evidence type="ECO:0000313" key="13">
    <source>
        <dbReference type="EMBL" id="CAE0612945.1"/>
    </source>
</evidence>
<evidence type="ECO:0000256" key="2">
    <source>
        <dbReference type="ARBA" id="ARBA00004496"/>
    </source>
</evidence>
<evidence type="ECO:0000256" key="5">
    <source>
        <dbReference type="ARBA" id="ARBA00022664"/>
    </source>
</evidence>
<sequence length="362" mass="40492">MATVQALVRWMDGRTRVLEVPRDGGGSTVRASAVLECMMEVEPEAPWEDVLVTRQGGAMWDEKEAWVVDRGGMLPSCNLSLRLRGGKGGFGAQLRGTRTKMADNFDACRDLQGRRIRVVEAEKKMKKWEEEKKERELERLAQEHIKKVERQKKKEQEAEVDLEKYQEVNDSIRKRTSSAVDEALERLHGKRTAKVQKLDGRGKGKKSWDQLEDLYSSGEDDNDSEEHPSPRPAHDCDGELDKGKEEHANQEEGTGTAPVSMCAAEAAVVSGRNSKENDSCGSERTQVGSLHSGPSEVPFDITTYESVEELESLGLDRLKSELQALGLKCGGSLRERASRLFLLKCTPLSELDRKLFAKPPRQ</sequence>
<dbReference type="GO" id="GO:0005737">
    <property type="term" value="C:cytoplasm"/>
    <property type="evidence" value="ECO:0007669"/>
    <property type="project" value="UniProtKB-SubCell"/>
</dbReference>